<feature type="compositionally biased region" description="Basic and acidic residues" evidence="5">
    <location>
        <begin position="478"/>
        <end position="495"/>
    </location>
</feature>
<evidence type="ECO:0000313" key="7">
    <source>
        <dbReference type="EMBL" id="KAF7954959.1"/>
    </source>
</evidence>
<dbReference type="GeneID" id="62143807"/>
<dbReference type="FunFam" id="1.10.10.10:FF:000260">
    <property type="entry name" value="Forkhead transcription factor (Sep1)"/>
    <property type="match status" value="1"/>
</dbReference>
<dbReference type="InterPro" id="IPR036388">
    <property type="entry name" value="WH-like_DNA-bd_sf"/>
</dbReference>
<protein>
    <recommendedName>
        <fullName evidence="6">Fork-head domain-containing protein</fullName>
    </recommendedName>
</protein>
<sequence length="768" mass="85013">MSSSRYTQQPLQIYQDPVTSYDSAPMPSTKNSSNQKKSSPLRTIKNGSKRNVIFNPPRNGPSKHSPLKSHSPMSSSPSRAPFGNKLNMVPMPPPAGSRHNTDSIAKKQTFQTKHKSAPQKALFTTFMNTQPQGKENCPHPMYSPKSQPHFRDNFSSSNFSLEGLYGQKPSLKRSLMEAAPIQEAKVQGKSKAEEGNDASGPRELPEPDSFPAIHDDGFKPSHSYAQLIGMSILRAPKRRLTLAQIYKWISDNYSFYNAADAGWQNSIRHNLSLNKAFVKQERPKDDPGKGNYWAIQVGMEYQFIKEKTTRKPAGPNENLPVLNTALTPVDAPELTPPTPMFKDLPSSSQDVSLPKSTYKLPEKVIPSIPELSSDATIPASEFNQDAEEDNDDDDDDAPPSSPHIQSSPPTRMMHSSPPVARHAPRRNHTPPPVPRFPSSSQTRSHKRKFASMDDSGYFSSLESSAMRPNGVSRLLTSEADRPRIKRGRAEEEIARLRGSSYDSPSKGRSLSGFVPPSSSPLRRAHPHDNYQMLPPLTPAVKLKAPMKPPPSISPNTNLRMHRDKVRELVGSPIRGLTVLEDSAWSPAFNLDHNSYMFADYVPDFDIFQDSTASFAGSSNGSPGKRSVRRPRMDRSRSANILSDVTNSNLNKSVTSTPVLKLTPALSGPSTFLSPTKGGLNFMDSPCKPNNKSPLKFDSPTLNLCNFDLPHDDFFNSEFLTEDLSDYAGFDITQRFPKIGSGTQQQQSRNTSKNQPPRPSMGRSSTTRF</sequence>
<feature type="region of interest" description="Disordered" evidence="5">
    <location>
        <begin position="614"/>
        <end position="643"/>
    </location>
</feature>
<dbReference type="PANTHER" id="PTHR11829:SF343">
    <property type="entry name" value="FORK-HEAD DOMAIN-CONTAINING PROTEIN"/>
    <property type="match status" value="1"/>
</dbReference>
<evidence type="ECO:0000256" key="4">
    <source>
        <dbReference type="PROSITE-ProRule" id="PRU00089"/>
    </source>
</evidence>
<feature type="region of interest" description="Disordered" evidence="5">
    <location>
        <begin position="328"/>
        <end position="354"/>
    </location>
</feature>
<dbReference type="AlphaFoldDB" id="A0A9P5M9Q5"/>
<dbReference type="SMART" id="SM00339">
    <property type="entry name" value="FH"/>
    <property type="match status" value="1"/>
</dbReference>
<organism evidence="7 8">
    <name type="scientific">Botrytis byssoidea</name>
    <dbReference type="NCBI Taxonomy" id="139641"/>
    <lineage>
        <taxon>Eukaryota</taxon>
        <taxon>Fungi</taxon>
        <taxon>Dikarya</taxon>
        <taxon>Ascomycota</taxon>
        <taxon>Pezizomycotina</taxon>
        <taxon>Leotiomycetes</taxon>
        <taxon>Helotiales</taxon>
        <taxon>Sclerotiniaceae</taxon>
        <taxon>Botrytis</taxon>
    </lineage>
</organism>
<feature type="region of interest" description="Disordered" evidence="5">
    <location>
        <begin position="385"/>
        <end position="534"/>
    </location>
</feature>
<dbReference type="PRINTS" id="PR00053">
    <property type="entry name" value="FORKHEAD"/>
</dbReference>
<feature type="compositionally biased region" description="Low complexity" evidence="5">
    <location>
        <begin position="28"/>
        <end position="38"/>
    </location>
</feature>
<dbReference type="InterPro" id="IPR030456">
    <property type="entry name" value="TF_fork_head_CS_2"/>
</dbReference>
<evidence type="ECO:0000256" key="2">
    <source>
        <dbReference type="ARBA" id="ARBA00023125"/>
    </source>
</evidence>
<dbReference type="Proteomes" id="UP000710849">
    <property type="component" value="Unassembled WGS sequence"/>
</dbReference>
<keyword evidence="3 4" id="KW-0539">Nucleus</keyword>
<feature type="region of interest" description="Disordered" evidence="5">
    <location>
        <begin position="738"/>
        <end position="768"/>
    </location>
</feature>
<name>A0A9P5M9Q5_9HELO</name>
<dbReference type="PANTHER" id="PTHR11829">
    <property type="entry name" value="FORKHEAD BOX PROTEIN"/>
    <property type="match status" value="1"/>
</dbReference>
<evidence type="ECO:0000256" key="3">
    <source>
        <dbReference type="ARBA" id="ARBA00023242"/>
    </source>
</evidence>
<dbReference type="Gene3D" id="1.10.10.10">
    <property type="entry name" value="Winged helix-like DNA-binding domain superfamily/Winged helix DNA-binding domain"/>
    <property type="match status" value="1"/>
</dbReference>
<feature type="compositionally biased region" description="Polar residues" evidence="5">
    <location>
        <begin position="1"/>
        <end position="22"/>
    </location>
</feature>
<dbReference type="GO" id="GO:0001228">
    <property type="term" value="F:DNA-binding transcription activator activity, RNA polymerase II-specific"/>
    <property type="evidence" value="ECO:0007669"/>
    <property type="project" value="UniProtKB-ARBA"/>
</dbReference>
<evidence type="ECO:0000256" key="1">
    <source>
        <dbReference type="ARBA" id="ARBA00004123"/>
    </source>
</evidence>
<feature type="compositionally biased region" description="Polar residues" evidence="5">
    <location>
        <begin position="345"/>
        <end position="354"/>
    </location>
</feature>
<feature type="compositionally biased region" description="Polar residues" evidence="5">
    <location>
        <begin position="740"/>
        <end position="754"/>
    </location>
</feature>
<dbReference type="InterPro" id="IPR036390">
    <property type="entry name" value="WH_DNA-bd_sf"/>
</dbReference>
<reference evidence="7 8" key="1">
    <citation type="journal article" date="2020" name="Genome Biol. Evol.">
        <title>Comparative genomics of Sclerotiniaceae.</title>
        <authorList>
            <person name="Valero Jimenez C.A."/>
            <person name="Steentjes M."/>
            <person name="Scholten O.E."/>
            <person name="Van Kan J.A.L."/>
        </authorList>
    </citation>
    <scope>NUCLEOTIDE SEQUENCE [LARGE SCALE GENOMIC DNA]</scope>
    <source>
        <strain evidence="7 8">MUCL 94</strain>
    </source>
</reference>
<keyword evidence="8" id="KW-1185">Reference proteome</keyword>
<accession>A0A9P5M9Q5</accession>
<comment type="subcellular location">
    <subcellularLocation>
        <location evidence="1 4">Nucleus</location>
    </subcellularLocation>
</comment>
<dbReference type="InterPro" id="IPR050211">
    <property type="entry name" value="FOX_domain-containing"/>
</dbReference>
<dbReference type="SUPFAM" id="SSF46785">
    <property type="entry name" value="Winged helix' DNA-binding domain"/>
    <property type="match status" value="1"/>
</dbReference>
<dbReference type="PROSITE" id="PS00658">
    <property type="entry name" value="FORK_HEAD_2"/>
    <property type="match status" value="1"/>
</dbReference>
<keyword evidence="2 4" id="KW-0238">DNA-binding</keyword>
<dbReference type="GO" id="GO:0005634">
    <property type="term" value="C:nucleus"/>
    <property type="evidence" value="ECO:0007669"/>
    <property type="project" value="UniProtKB-SubCell"/>
</dbReference>
<evidence type="ECO:0000259" key="6">
    <source>
        <dbReference type="PROSITE" id="PS50039"/>
    </source>
</evidence>
<feature type="domain" description="Fork-head" evidence="6">
    <location>
        <begin position="219"/>
        <end position="313"/>
    </location>
</feature>
<feature type="compositionally biased region" description="Acidic residues" evidence="5">
    <location>
        <begin position="385"/>
        <end position="397"/>
    </location>
</feature>
<evidence type="ECO:0000313" key="8">
    <source>
        <dbReference type="Proteomes" id="UP000710849"/>
    </source>
</evidence>
<proteinExistence type="predicted"/>
<comment type="caution">
    <text evidence="7">The sequence shown here is derived from an EMBL/GenBank/DDBJ whole genome shotgun (WGS) entry which is preliminary data.</text>
</comment>
<feature type="compositionally biased region" description="Low complexity" evidence="5">
    <location>
        <begin position="62"/>
        <end position="78"/>
    </location>
</feature>
<feature type="region of interest" description="Disordered" evidence="5">
    <location>
        <begin position="1"/>
        <end position="118"/>
    </location>
</feature>
<dbReference type="Pfam" id="PF00250">
    <property type="entry name" value="Forkhead"/>
    <property type="match status" value="1"/>
</dbReference>
<evidence type="ECO:0000256" key="5">
    <source>
        <dbReference type="SAM" id="MobiDB-lite"/>
    </source>
</evidence>
<dbReference type="GO" id="GO:0000978">
    <property type="term" value="F:RNA polymerase II cis-regulatory region sequence-specific DNA binding"/>
    <property type="evidence" value="ECO:0007669"/>
    <property type="project" value="UniProtKB-ARBA"/>
</dbReference>
<dbReference type="PROSITE" id="PS50039">
    <property type="entry name" value="FORK_HEAD_3"/>
    <property type="match status" value="1"/>
</dbReference>
<gene>
    <name evidence="7" type="ORF">EAE97_000218</name>
</gene>
<dbReference type="CDD" id="cd00059">
    <property type="entry name" value="FH_FOX"/>
    <property type="match status" value="1"/>
</dbReference>
<feature type="region of interest" description="Disordered" evidence="5">
    <location>
        <begin position="182"/>
        <end position="215"/>
    </location>
</feature>
<dbReference type="InterPro" id="IPR001766">
    <property type="entry name" value="Fork_head_dom"/>
</dbReference>
<dbReference type="RefSeq" id="XP_038738089.1">
    <property type="nucleotide sequence ID" value="XM_038870728.1"/>
</dbReference>
<dbReference type="EMBL" id="RCSW01000001">
    <property type="protein sequence ID" value="KAF7954959.1"/>
    <property type="molecule type" value="Genomic_DNA"/>
</dbReference>
<feature type="DNA-binding region" description="Fork-head" evidence="4">
    <location>
        <begin position="219"/>
        <end position="313"/>
    </location>
</feature>